<dbReference type="InterPro" id="IPR001098">
    <property type="entry name" value="DNA-dir_DNA_pol_A_palm_dom"/>
</dbReference>
<organism evidence="3">
    <name type="scientific">marine sediment metagenome</name>
    <dbReference type="NCBI Taxonomy" id="412755"/>
    <lineage>
        <taxon>unclassified sequences</taxon>
        <taxon>metagenomes</taxon>
        <taxon>ecological metagenomes</taxon>
    </lineage>
</organism>
<dbReference type="PANTHER" id="PTHR10133">
    <property type="entry name" value="DNA POLYMERASE I"/>
    <property type="match status" value="1"/>
</dbReference>
<dbReference type="SMART" id="SM00482">
    <property type="entry name" value="POLAc"/>
    <property type="match status" value="1"/>
</dbReference>
<accession>A0A0F9J1M2</accession>
<dbReference type="PANTHER" id="PTHR10133:SF27">
    <property type="entry name" value="DNA POLYMERASE NU"/>
    <property type="match status" value="1"/>
</dbReference>
<dbReference type="InterPro" id="IPR036397">
    <property type="entry name" value="RNaseH_sf"/>
</dbReference>
<feature type="domain" description="DNA-directed DNA polymerase family A palm" evidence="2">
    <location>
        <begin position="339"/>
        <end position="518"/>
    </location>
</feature>
<dbReference type="SUPFAM" id="SSF56672">
    <property type="entry name" value="DNA/RNA polymerases"/>
    <property type="match status" value="1"/>
</dbReference>
<evidence type="ECO:0000256" key="1">
    <source>
        <dbReference type="ARBA" id="ARBA00022705"/>
    </source>
</evidence>
<evidence type="ECO:0000313" key="3">
    <source>
        <dbReference type="EMBL" id="KKM63473.1"/>
    </source>
</evidence>
<dbReference type="GO" id="GO:0003677">
    <property type="term" value="F:DNA binding"/>
    <property type="evidence" value="ECO:0007669"/>
    <property type="project" value="InterPro"/>
</dbReference>
<dbReference type="PRINTS" id="PR00868">
    <property type="entry name" value="DNAPOLI"/>
</dbReference>
<dbReference type="GO" id="GO:0006261">
    <property type="term" value="P:DNA-templated DNA replication"/>
    <property type="evidence" value="ECO:0007669"/>
    <property type="project" value="InterPro"/>
</dbReference>
<dbReference type="Gene3D" id="3.30.420.10">
    <property type="entry name" value="Ribonuclease H-like superfamily/Ribonuclease H"/>
    <property type="match status" value="1"/>
</dbReference>
<dbReference type="AlphaFoldDB" id="A0A0F9J1M2"/>
<gene>
    <name evidence="3" type="ORF">LCGC14_1511150</name>
</gene>
<dbReference type="Gene3D" id="1.10.150.20">
    <property type="entry name" value="5' to 3' exonuclease, C-terminal subdomain"/>
    <property type="match status" value="1"/>
</dbReference>
<sequence length="551" mass="61376">MFNIAYLGPHDYTEEQLLARLEETPPIIAVDTETASQTGKRPDGRYDPHLITGLSDGRILPEIPFIDTDAEPIAWNLPFDSGVTGTWDANWHDGKMMAHLTGEADTSMKGCATRHLGRPMMEYDEELRVKAAGKIAQGIGVEDDDVFRFSAYCVQDAIAHKETFEALWRKADEGVRGLYTRVEHPMLRLYCKWTATGVFRLDKEAAIKKRDVVDARIREMRQELLAATGVDSVNKHAQLAAAIGVPSTEAKYIKGIWGKLRKKQKDTLVLVKTLRSAERQVSTYLDAWLAWDDPLLSTIWRPTAAWTGRPGSADFNLQNVPGPCGNCKLCIAEREELCALNLKPLLLAPEDKVLLEGDNSQAELRVAAHNSQDPAMLQAFREGLVIDGERTYDLHLWAQKTLGIPSRRDAKIAVLATFYGSGSAPEEIMTQLRATFGGYTRWANKVKHFSIVPGLFGRKMYVPPHPNASYREREAVNCPSQGGAVDVLKIQCNAVERAGFDTRHAIHDSCLVAVDEKEATRDTMENFREVMEGAVKLSVPMRVGVGVWPKH</sequence>
<dbReference type="Gene3D" id="3.30.70.370">
    <property type="match status" value="1"/>
</dbReference>
<dbReference type="Pfam" id="PF00476">
    <property type="entry name" value="DNA_pol_A"/>
    <property type="match status" value="1"/>
</dbReference>
<dbReference type="EMBL" id="LAZR01011092">
    <property type="protein sequence ID" value="KKM63473.1"/>
    <property type="molecule type" value="Genomic_DNA"/>
</dbReference>
<name>A0A0F9J1M2_9ZZZZ</name>
<dbReference type="GO" id="GO:0003887">
    <property type="term" value="F:DNA-directed DNA polymerase activity"/>
    <property type="evidence" value="ECO:0007669"/>
    <property type="project" value="InterPro"/>
</dbReference>
<comment type="caution">
    <text evidence="3">The sequence shown here is derived from an EMBL/GenBank/DDBJ whole genome shotgun (WGS) entry which is preliminary data.</text>
</comment>
<dbReference type="InterPro" id="IPR002298">
    <property type="entry name" value="DNA_polymerase_A"/>
</dbReference>
<dbReference type="InterPro" id="IPR043502">
    <property type="entry name" value="DNA/RNA_pol_sf"/>
</dbReference>
<evidence type="ECO:0000259" key="2">
    <source>
        <dbReference type="SMART" id="SM00482"/>
    </source>
</evidence>
<reference evidence="3" key="1">
    <citation type="journal article" date="2015" name="Nature">
        <title>Complex archaea that bridge the gap between prokaryotes and eukaryotes.</title>
        <authorList>
            <person name="Spang A."/>
            <person name="Saw J.H."/>
            <person name="Jorgensen S.L."/>
            <person name="Zaremba-Niedzwiedzka K."/>
            <person name="Martijn J."/>
            <person name="Lind A.E."/>
            <person name="van Eijk R."/>
            <person name="Schleper C."/>
            <person name="Guy L."/>
            <person name="Ettema T.J."/>
        </authorList>
    </citation>
    <scope>NUCLEOTIDE SEQUENCE</scope>
</reference>
<keyword evidence="1" id="KW-0235">DNA replication</keyword>
<dbReference type="GO" id="GO:0006302">
    <property type="term" value="P:double-strand break repair"/>
    <property type="evidence" value="ECO:0007669"/>
    <property type="project" value="TreeGrafter"/>
</dbReference>
<protein>
    <recommendedName>
        <fullName evidence="2">DNA-directed DNA polymerase family A palm domain-containing protein</fullName>
    </recommendedName>
</protein>
<proteinExistence type="predicted"/>